<keyword evidence="1" id="KW-1188">Viral release from host cell</keyword>
<evidence type="ECO:0000313" key="4">
    <source>
        <dbReference type="EMBL" id="STM08756.1"/>
    </source>
</evidence>
<dbReference type="InterPro" id="IPR027417">
    <property type="entry name" value="P-loop_NTPase"/>
</dbReference>
<dbReference type="SUPFAM" id="SSF46689">
    <property type="entry name" value="Homeodomain-like"/>
    <property type="match status" value="1"/>
</dbReference>
<protein>
    <submittedName>
        <fullName evidence="4">Terminase, ATPase subunit (GpP)</fullName>
    </submittedName>
</protein>
<evidence type="ECO:0000259" key="2">
    <source>
        <dbReference type="Pfam" id="PF06056"/>
    </source>
</evidence>
<dbReference type="Pfam" id="PF17289">
    <property type="entry name" value="Terminase_6C"/>
    <property type="match status" value="1"/>
</dbReference>
<feature type="domain" description="Terminase ATPase subunit N-terminal" evidence="2">
    <location>
        <begin position="6"/>
        <end position="63"/>
    </location>
</feature>
<dbReference type="AlphaFoldDB" id="A0A377CZB1"/>
<dbReference type="Proteomes" id="UP000254174">
    <property type="component" value="Unassembled WGS sequence"/>
</dbReference>
<dbReference type="Gene3D" id="3.40.50.300">
    <property type="entry name" value="P-loop containing nucleotide triphosphate hydrolases"/>
    <property type="match status" value="1"/>
</dbReference>
<name>A0A377CZB1_ECOLX</name>
<feature type="domain" description="Terminase large subunit gp17-like C-terminal" evidence="3">
    <location>
        <begin position="400"/>
        <end position="560"/>
    </location>
</feature>
<dbReference type="EMBL" id="UGFC01000004">
    <property type="protein sequence ID" value="STM08756.1"/>
    <property type="molecule type" value="Genomic_DNA"/>
</dbReference>
<accession>A0A377CZB1</accession>
<dbReference type="Pfam" id="PF03237">
    <property type="entry name" value="Terminase_6N"/>
    <property type="match status" value="1"/>
</dbReference>
<dbReference type="Pfam" id="PF06056">
    <property type="entry name" value="Terminase_5"/>
    <property type="match status" value="1"/>
</dbReference>
<dbReference type="InterPro" id="IPR010332">
    <property type="entry name" value="ATPase_terminase-su_N"/>
</dbReference>
<evidence type="ECO:0000259" key="3">
    <source>
        <dbReference type="Pfam" id="PF17289"/>
    </source>
</evidence>
<dbReference type="Gene3D" id="3.30.420.240">
    <property type="match status" value="1"/>
</dbReference>
<dbReference type="InterPro" id="IPR009057">
    <property type="entry name" value="Homeodomain-like_sf"/>
</dbReference>
<reference evidence="4 5" key="1">
    <citation type="submission" date="2018-06" db="EMBL/GenBank/DDBJ databases">
        <authorList>
            <consortium name="Pathogen Informatics"/>
            <person name="Doyle S."/>
        </authorList>
    </citation>
    <scope>NUCLEOTIDE SEQUENCE [LARGE SCALE GENOMIC DNA]</scope>
    <source>
        <strain evidence="4 5">NCTC7922</strain>
    </source>
</reference>
<dbReference type="InterPro" id="IPR035421">
    <property type="entry name" value="Terminase_6C"/>
</dbReference>
<proteinExistence type="predicted"/>
<gene>
    <name evidence="4" type="primary">P_1</name>
    <name evidence="4" type="ORF">NCTC7922_00271</name>
</gene>
<organism evidence="4 5">
    <name type="scientific">Escherichia coli</name>
    <dbReference type="NCBI Taxonomy" id="562"/>
    <lineage>
        <taxon>Bacteria</taxon>
        <taxon>Pseudomonadati</taxon>
        <taxon>Pseudomonadota</taxon>
        <taxon>Gammaproteobacteria</taxon>
        <taxon>Enterobacterales</taxon>
        <taxon>Enterobacteriaceae</taxon>
        <taxon>Escherichia</taxon>
    </lineage>
</organism>
<evidence type="ECO:0000313" key="5">
    <source>
        <dbReference type="Proteomes" id="UP000254174"/>
    </source>
</evidence>
<evidence type="ECO:0000256" key="1">
    <source>
        <dbReference type="ARBA" id="ARBA00022612"/>
    </source>
</evidence>
<sequence length="745" mass="84686">MIQDAFVRIRARQLYWQGYTPAEISQLMGISQNTIYSWKKRDEWDATPPIQRVTQSIDARLIQLTTKTEKSGSDFKEIDLLTRQLKKLNDGQGEQAVSGKKPRKRRLKNHFTEEQIVALREKILPTLAWHQREWYENRHHRNRMILKSRQIGATWYFAREALLDALRDDVSAGYQRNQIFLSASRRQAYQFKHFIQQAALEVDVELKGGDKIVLSNGAELHFLGTSAATAQSYTGHLKFDEFFWVSNFVNLRKVAGAMATLEGLTRTYFSTPSGEMHEAYQFWTGDRWNSEQPRSKRSEFDVSHAHLKRGVLFPDKTWRQIVTIEDAVANGWQFTSIDDIRGENTESEFRNLYMCEFVRDGEAAFSLNTLVGCGVDGYDEWPDWKPFAVRPMGVREVWLGYDANGSSGKGDCGALSVCVPPLVAGGRFRTVETVRVQGMEFEQQAALIEEYTQKYNVKHIGIDVTGGNGEGVYQIVKKFFPLAVPYNFNIASKRALVMKMLQVVRAGRWEYDRSERDLVQAFASVRKIQTPGGYITYDTDRSRGVSHGDLAWATMLAVINEPIGAEREDNRGFANGVLNTMSKRKKYTGKRGTGSLADALKSAPSLSAFTFDGPYEASRLDLLDNMSCADNGRYYDTPMDWNAIARASRRASWHQSALYFKRNALNGCFVPHPLLSRQAFSAFALDWFVFGNAYLEVRRNKFGEPIALRPALAKYTRRGSDSIRTGTSMMMVLNLLSVRGLCATF</sequence>